<dbReference type="EMBL" id="CP002525">
    <property type="protein sequence ID" value="ADX98162.1"/>
    <property type="molecule type" value="Genomic_DNA"/>
</dbReference>
<organism evidence="2 3">
    <name type="scientific">Mycoplasma suis (strain Illinois)</name>
    <dbReference type="NCBI Taxonomy" id="768700"/>
    <lineage>
        <taxon>Bacteria</taxon>
        <taxon>Bacillati</taxon>
        <taxon>Mycoplasmatota</taxon>
        <taxon>Mollicutes</taxon>
        <taxon>Mycoplasmataceae</taxon>
        <taxon>Mycoplasma</taxon>
    </lineage>
</organism>
<feature type="region of interest" description="Disordered" evidence="1">
    <location>
        <begin position="53"/>
        <end position="78"/>
    </location>
</feature>
<dbReference type="KEGG" id="mss:MSU_0630"/>
<feature type="compositionally biased region" description="Basic and acidic residues" evidence="1">
    <location>
        <begin position="68"/>
        <end position="78"/>
    </location>
</feature>
<dbReference type="RefSeq" id="WP_013610005.1">
    <property type="nucleotide sequence ID" value="NC_015155.1"/>
</dbReference>
<evidence type="ECO:0000256" key="1">
    <source>
        <dbReference type="SAM" id="MobiDB-lite"/>
    </source>
</evidence>
<feature type="compositionally biased region" description="Low complexity" evidence="1">
    <location>
        <begin position="53"/>
        <end position="66"/>
    </location>
</feature>
<proteinExistence type="predicted"/>
<protein>
    <submittedName>
        <fullName evidence="2">Uncharacterized protein</fullName>
    </submittedName>
</protein>
<sequence length="223" mass="24702">MGRLRGKTLLLSLPLLGAGGLVFSNGISENDFSGSSEKLVGNRIASLFSDLFSSSGKQSNSSLSFSDNKVEKKESETKVSDFSTNKELNIQTEDSLNQLVFEGVNLENKQSSPSGFVNGLFSEIQKEKGVTGIDNEMIEKISKSNGTLSSHLENFKKSYKNVKGWADSMKTVKEVLSKLKSSDGQQDFSKLKTEKTSNIEKNEKKSILSFYEQFLQLKKDRKI</sequence>
<gene>
    <name evidence="2" type="ordered locus">MSU_0630</name>
</gene>
<dbReference type="HOGENOM" id="CLU_1239056_0_0_14"/>
<dbReference type="Proteomes" id="UP000007484">
    <property type="component" value="Chromosome"/>
</dbReference>
<dbReference type="STRING" id="768700.MSU_0630"/>
<evidence type="ECO:0000313" key="2">
    <source>
        <dbReference type="EMBL" id="ADX98162.1"/>
    </source>
</evidence>
<keyword evidence="3" id="KW-1185">Reference proteome</keyword>
<name>F0QRP2_MYCSL</name>
<evidence type="ECO:0000313" key="3">
    <source>
        <dbReference type="Proteomes" id="UP000007484"/>
    </source>
</evidence>
<reference evidence="2 3" key="1">
    <citation type="journal article" date="2011" name="J. Bacteriol.">
        <title>Complete genome sequences of two hemotropic Mycoplasmas, Mycoplasma haemofelis strain Ohio2 and Mycoplasma suis strain Illinois.</title>
        <authorList>
            <person name="Messick J.B."/>
            <person name="Santos A.P."/>
            <person name="Guimaraes A.M."/>
        </authorList>
    </citation>
    <scope>NUCLEOTIDE SEQUENCE [LARGE SCALE GENOMIC DNA]</scope>
    <source>
        <strain evidence="2 3">Illinois</strain>
    </source>
</reference>
<dbReference type="AlphaFoldDB" id="F0QRP2"/>
<accession>F0QRP2</accession>